<accession>W2GKP3</accession>
<proteinExistence type="predicted"/>
<gene>
    <name evidence="1" type="ORF">L915_11834</name>
</gene>
<reference evidence="1" key="1">
    <citation type="submission" date="2013-11" db="EMBL/GenBank/DDBJ databases">
        <title>The Genome Sequence of Phytophthora parasitica CJ02B3.</title>
        <authorList>
            <consortium name="The Broad Institute Genomics Platform"/>
            <person name="Russ C."/>
            <person name="Tyler B."/>
            <person name="Panabieres F."/>
            <person name="Shan W."/>
            <person name="Tripathy S."/>
            <person name="Grunwald N."/>
            <person name="Machado M."/>
            <person name="Johnson C.S."/>
            <person name="Arredondo F."/>
            <person name="Hong C."/>
            <person name="Coffey M."/>
            <person name="Young S.K."/>
            <person name="Zeng Q."/>
            <person name="Gargeya S."/>
            <person name="Fitzgerald M."/>
            <person name="Abouelleil A."/>
            <person name="Alvarado L."/>
            <person name="Chapman S.B."/>
            <person name="Gainer-Dewar J."/>
            <person name="Goldberg J."/>
            <person name="Griggs A."/>
            <person name="Gujja S."/>
            <person name="Hansen M."/>
            <person name="Howarth C."/>
            <person name="Imamovic A."/>
            <person name="Ireland A."/>
            <person name="Larimer J."/>
            <person name="McCowan C."/>
            <person name="Murphy C."/>
            <person name="Pearson M."/>
            <person name="Poon T.W."/>
            <person name="Priest M."/>
            <person name="Roberts A."/>
            <person name="Saif S."/>
            <person name="Shea T."/>
            <person name="Sykes S."/>
            <person name="Wortman J."/>
            <person name="Nusbaum C."/>
            <person name="Birren B."/>
        </authorList>
    </citation>
    <scope>NUCLEOTIDE SEQUENCE [LARGE SCALE GENOMIC DNA]</scope>
    <source>
        <strain evidence="1">CJ02B3</strain>
    </source>
</reference>
<sequence length="39" mass="3952">MSNGDLSSGSGPNSAVAAVNGQFVDQMTSVQQVLKLSNL</sequence>
<protein>
    <submittedName>
        <fullName evidence="1">Uncharacterized protein</fullName>
    </submittedName>
</protein>
<organism evidence="1">
    <name type="scientific">Phytophthora nicotianae</name>
    <name type="common">Potato buckeye rot agent</name>
    <name type="synonym">Phytophthora parasitica</name>
    <dbReference type="NCBI Taxonomy" id="4792"/>
    <lineage>
        <taxon>Eukaryota</taxon>
        <taxon>Sar</taxon>
        <taxon>Stramenopiles</taxon>
        <taxon>Oomycota</taxon>
        <taxon>Peronosporomycetes</taxon>
        <taxon>Peronosporales</taxon>
        <taxon>Peronosporaceae</taxon>
        <taxon>Phytophthora</taxon>
    </lineage>
</organism>
<dbReference type="Proteomes" id="UP000053236">
    <property type="component" value="Unassembled WGS sequence"/>
</dbReference>
<name>W2GKP3_PHYNI</name>
<dbReference type="AlphaFoldDB" id="W2GKP3"/>
<dbReference type="EMBL" id="KI687137">
    <property type="protein sequence ID" value="ETK82860.1"/>
    <property type="molecule type" value="Genomic_DNA"/>
</dbReference>
<evidence type="ECO:0000313" key="1">
    <source>
        <dbReference type="EMBL" id="ETK82860.1"/>
    </source>
</evidence>